<dbReference type="InterPro" id="IPR017941">
    <property type="entry name" value="Rieske_2Fe-2S"/>
</dbReference>
<evidence type="ECO:0000256" key="5">
    <source>
        <dbReference type="ARBA" id="ARBA00034078"/>
    </source>
</evidence>
<evidence type="ECO:0000256" key="4">
    <source>
        <dbReference type="ARBA" id="ARBA00023014"/>
    </source>
</evidence>
<accession>A0AAD5LE86</accession>
<keyword evidence="3" id="KW-0408">Iron</keyword>
<evidence type="ECO:0000256" key="1">
    <source>
        <dbReference type="ARBA" id="ARBA00022714"/>
    </source>
</evidence>
<reference evidence="8" key="1">
    <citation type="submission" date="2021-12" db="EMBL/GenBank/DDBJ databases">
        <title>Prjna785345.</title>
        <authorList>
            <person name="Rujirawat T."/>
            <person name="Krajaejun T."/>
        </authorList>
    </citation>
    <scope>NUCLEOTIDE SEQUENCE</scope>
    <source>
        <strain evidence="8">Pi057C3</strain>
    </source>
</reference>
<dbReference type="Pfam" id="PF22543">
    <property type="entry name" value="Rieske_4"/>
    <property type="match status" value="1"/>
</dbReference>
<protein>
    <recommendedName>
        <fullName evidence="7">Rieske domain-containing protein</fullName>
    </recommendedName>
</protein>
<organism evidence="8 9">
    <name type="scientific">Pythium insidiosum</name>
    <name type="common">Pythiosis disease agent</name>
    <dbReference type="NCBI Taxonomy" id="114742"/>
    <lineage>
        <taxon>Eukaryota</taxon>
        <taxon>Sar</taxon>
        <taxon>Stramenopiles</taxon>
        <taxon>Oomycota</taxon>
        <taxon>Peronosporomycetes</taxon>
        <taxon>Pythiales</taxon>
        <taxon>Pythiaceae</taxon>
        <taxon>Pythium</taxon>
    </lineage>
</organism>
<evidence type="ECO:0000313" key="9">
    <source>
        <dbReference type="Proteomes" id="UP001209570"/>
    </source>
</evidence>
<dbReference type="PROSITE" id="PS51296">
    <property type="entry name" value="RIESKE"/>
    <property type="match status" value="1"/>
</dbReference>
<feature type="domain" description="Rieske" evidence="7">
    <location>
        <begin position="20"/>
        <end position="134"/>
    </location>
</feature>
<dbReference type="PANTHER" id="PTHR21496">
    <property type="entry name" value="FERREDOXIN-RELATED"/>
    <property type="match status" value="1"/>
</dbReference>
<evidence type="ECO:0000256" key="6">
    <source>
        <dbReference type="SAM" id="MobiDB-lite"/>
    </source>
</evidence>
<keyword evidence="4" id="KW-0411">Iron-sulfur</keyword>
<evidence type="ECO:0000259" key="7">
    <source>
        <dbReference type="PROSITE" id="PS51296"/>
    </source>
</evidence>
<gene>
    <name evidence="8" type="ORF">P43SY_000839</name>
</gene>
<proteinExistence type="predicted"/>
<evidence type="ECO:0000256" key="2">
    <source>
        <dbReference type="ARBA" id="ARBA00022723"/>
    </source>
</evidence>
<name>A0AAD5LE86_PYTIN</name>
<evidence type="ECO:0000313" key="8">
    <source>
        <dbReference type="EMBL" id="KAJ0395509.1"/>
    </source>
</evidence>
<keyword evidence="2" id="KW-0479">Metal-binding</keyword>
<dbReference type="EMBL" id="JAKCXM010000341">
    <property type="protein sequence ID" value="KAJ0395509.1"/>
    <property type="molecule type" value="Genomic_DNA"/>
</dbReference>
<dbReference type="GO" id="GO:0046872">
    <property type="term" value="F:metal ion binding"/>
    <property type="evidence" value="ECO:0007669"/>
    <property type="project" value="UniProtKB-KW"/>
</dbReference>
<feature type="compositionally biased region" description="Gly residues" evidence="6">
    <location>
        <begin position="174"/>
        <end position="183"/>
    </location>
</feature>
<dbReference type="PANTHER" id="PTHR21496:SF0">
    <property type="entry name" value="RIESKE DOMAIN-CONTAINING PROTEIN"/>
    <property type="match status" value="1"/>
</dbReference>
<sequence length="191" mass="20123">MTGSDNDAATAALHALLSFEFVCKAAELPEGSRRCMLLPSSQRSVLLFNIGGQIHCIDQTCYHHGGPLAIGDLEELGGKVTIKCPWHAFHIAVETGEGLYMGVDMAFGPDGRLAPSAPRVKSKGVKQRTHFVELRNGGEDVYVADSSRIPGAAPVASDVYAFQPPPSVPTSPRGAGGGGGVGGRRLHSRFE</sequence>
<dbReference type="InterPro" id="IPR054716">
    <property type="entry name" value="Sol_Rieske_ferrdox_dom"/>
</dbReference>
<dbReference type="GO" id="GO:0051537">
    <property type="term" value="F:2 iron, 2 sulfur cluster binding"/>
    <property type="evidence" value="ECO:0007669"/>
    <property type="project" value="UniProtKB-KW"/>
</dbReference>
<evidence type="ECO:0000256" key="3">
    <source>
        <dbReference type="ARBA" id="ARBA00023004"/>
    </source>
</evidence>
<dbReference type="SUPFAM" id="SSF50022">
    <property type="entry name" value="ISP domain"/>
    <property type="match status" value="1"/>
</dbReference>
<dbReference type="Proteomes" id="UP001209570">
    <property type="component" value="Unassembled WGS sequence"/>
</dbReference>
<dbReference type="InterPro" id="IPR036922">
    <property type="entry name" value="Rieske_2Fe-2S_sf"/>
</dbReference>
<dbReference type="AlphaFoldDB" id="A0AAD5LE86"/>
<dbReference type="CDD" id="cd03467">
    <property type="entry name" value="Rieske"/>
    <property type="match status" value="1"/>
</dbReference>
<keyword evidence="9" id="KW-1185">Reference proteome</keyword>
<keyword evidence="1" id="KW-0001">2Fe-2S</keyword>
<comment type="caution">
    <text evidence="8">The sequence shown here is derived from an EMBL/GenBank/DDBJ whole genome shotgun (WGS) entry which is preliminary data.</text>
</comment>
<comment type="cofactor">
    <cofactor evidence="5">
        <name>[2Fe-2S] cluster</name>
        <dbReference type="ChEBI" id="CHEBI:190135"/>
    </cofactor>
</comment>
<feature type="region of interest" description="Disordered" evidence="6">
    <location>
        <begin position="160"/>
        <end position="191"/>
    </location>
</feature>
<dbReference type="Gene3D" id="2.102.10.10">
    <property type="entry name" value="Rieske [2Fe-2S] iron-sulphur domain"/>
    <property type="match status" value="1"/>
</dbReference>